<dbReference type="Proteomes" id="UP000003195">
    <property type="component" value="Unassembled WGS sequence"/>
</dbReference>
<dbReference type="GO" id="GO:0016887">
    <property type="term" value="F:ATP hydrolysis activity"/>
    <property type="evidence" value="ECO:0007669"/>
    <property type="project" value="InterPro"/>
</dbReference>
<comment type="caution">
    <text evidence="5">The sequence shown here is derived from an EMBL/GenBank/DDBJ whole genome shotgun (WGS) entry which is preliminary data.</text>
</comment>
<protein>
    <submittedName>
        <fullName evidence="5">ABC transporter, ATP-binding protein</fullName>
    </submittedName>
</protein>
<reference evidence="5 6" key="1">
    <citation type="submission" date="2010-08" db="EMBL/GenBank/DDBJ databases">
        <authorList>
            <person name="Weinstock G."/>
            <person name="Sodergren E."/>
            <person name="Clifton S."/>
            <person name="Fulton L."/>
            <person name="Fulton B."/>
            <person name="Courtney L."/>
            <person name="Fronick C."/>
            <person name="Harrison M."/>
            <person name="Strong C."/>
            <person name="Farmer C."/>
            <person name="Delahaunty K."/>
            <person name="Markovic C."/>
            <person name="Hall O."/>
            <person name="Minx P."/>
            <person name="Tomlinson C."/>
            <person name="Mitreva M."/>
            <person name="Hou S."/>
            <person name="Chen J."/>
            <person name="Wollam A."/>
            <person name="Pepin K.H."/>
            <person name="Johnson M."/>
            <person name="Bhonagiri V."/>
            <person name="Zhang X."/>
            <person name="Suruliraj S."/>
            <person name="Warren W."/>
            <person name="Chinwalla A."/>
            <person name="Mardis E.R."/>
            <person name="Wilson R.K."/>
        </authorList>
    </citation>
    <scope>NUCLEOTIDE SEQUENCE [LARGE SCALE GENOMIC DNA]</scope>
    <source>
        <strain evidence="5 6">F0359</strain>
    </source>
</reference>
<sequence>MKAHIRIEGLRVGTKHKDILKDIDLIVPERAVTAIIGMSGCGKSTLLHSLNQTLGDGVQIHGGKIFLDDRDISGMDVGELRKKVGLIGQQPTVFPFSLMNNMLYALNYHRKGTTLQRRETAVEALKAAGLYDEVKDMLDSPAGSLSGGQQQRLCIARALALDPQALLLDEPCSALDIKSTLRIEETLKKLKDRCAVLIVTHNLSQAKRLADYVVYMEKGQIIERRTTEDLFSHPEREETKTYLSYIQ</sequence>
<dbReference type="EMBL" id="AECS01000038">
    <property type="protein sequence ID" value="EFQ03757.1"/>
    <property type="molecule type" value="Genomic_DNA"/>
</dbReference>
<dbReference type="InterPro" id="IPR027417">
    <property type="entry name" value="P-loop_NTPase"/>
</dbReference>
<keyword evidence="3 5" id="KW-0067">ATP-binding</keyword>
<dbReference type="STRING" id="706434.HMPREF9429_01431"/>
<dbReference type="InterPro" id="IPR003439">
    <property type="entry name" value="ABC_transporter-like_ATP-bd"/>
</dbReference>
<dbReference type="RefSeq" id="WP_006942620.1">
    <property type="nucleotide sequence ID" value="NZ_GL538208.1"/>
</dbReference>
<keyword evidence="6" id="KW-1185">Reference proteome</keyword>
<keyword evidence="2" id="KW-0547">Nucleotide-binding</keyword>
<keyword evidence="1" id="KW-0813">Transport</keyword>
<dbReference type="AlphaFoldDB" id="E2ZD91"/>
<dbReference type="GO" id="GO:0016020">
    <property type="term" value="C:membrane"/>
    <property type="evidence" value="ECO:0007669"/>
    <property type="project" value="InterPro"/>
</dbReference>
<dbReference type="GO" id="GO:0035435">
    <property type="term" value="P:phosphate ion transmembrane transport"/>
    <property type="evidence" value="ECO:0007669"/>
    <property type="project" value="InterPro"/>
</dbReference>
<dbReference type="PANTHER" id="PTHR43423:SF1">
    <property type="entry name" value="ABC TRANSPORTER I FAMILY MEMBER 17"/>
    <property type="match status" value="1"/>
</dbReference>
<dbReference type="SMART" id="SM00382">
    <property type="entry name" value="AAA"/>
    <property type="match status" value="1"/>
</dbReference>
<dbReference type="PROSITE" id="PS00211">
    <property type="entry name" value="ABC_TRANSPORTER_1"/>
    <property type="match status" value="1"/>
</dbReference>
<dbReference type="GO" id="GO:0005315">
    <property type="term" value="F:phosphate transmembrane transporter activity"/>
    <property type="evidence" value="ECO:0007669"/>
    <property type="project" value="InterPro"/>
</dbReference>
<dbReference type="PROSITE" id="PS50893">
    <property type="entry name" value="ABC_TRANSPORTER_2"/>
    <property type="match status" value="1"/>
</dbReference>
<dbReference type="Gene3D" id="3.40.50.300">
    <property type="entry name" value="P-loop containing nucleotide triphosphate hydrolases"/>
    <property type="match status" value="1"/>
</dbReference>
<evidence type="ECO:0000256" key="3">
    <source>
        <dbReference type="ARBA" id="ARBA00022840"/>
    </source>
</evidence>
<proteinExistence type="predicted"/>
<accession>E2ZD91</accession>
<dbReference type="Pfam" id="PF00005">
    <property type="entry name" value="ABC_tran"/>
    <property type="match status" value="1"/>
</dbReference>
<evidence type="ECO:0000259" key="4">
    <source>
        <dbReference type="PROSITE" id="PS50893"/>
    </source>
</evidence>
<gene>
    <name evidence="5" type="ORF">HMPREF9429_01431</name>
</gene>
<dbReference type="PANTHER" id="PTHR43423">
    <property type="entry name" value="ABC TRANSPORTER I FAMILY MEMBER 17"/>
    <property type="match status" value="1"/>
</dbReference>
<evidence type="ECO:0000313" key="5">
    <source>
        <dbReference type="EMBL" id="EFQ03757.1"/>
    </source>
</evidence>
<organism evidence="5 6">
    <name type="scientific">Megasphaera micronuciformis F0359</name>
    <dbReference type="NCBI Taxonomy" id="706434"/>
    <lineage>
        <taxon>Bacteria</taxon>
        <taxon>Bacillati</taxon>
        <taxon>Bacillota</taxon>
        <taxon>Negativicutes</taxon>
        <taxon>Veillonellales</taxon>
        <taxon>Veillonellaceae</taxon>
        <taxon>Megasphaera</taxon>
    </lineage>
</organism>
<dbReference type="OrthoDB" id="9772862at2"/>
<name>E2ZD91_9FIRM</name>
<dbReference type="CDD" id="cd03260">
    <property type="entry name" value="ABC_PstB_phosphate_transporter"/>
    <property type="match status" value="1"/>
</dbReference>
<evidence type="ECO:0000313" key="6">
    <source>
        <dbReference type="Proteomes" id="UP000003195"/>
    </source>
</evidence>
<dbReference type="HOGENOM" id="CLU_000604_1_22_9"/>
<dbReference type="eggNOG" id="COG1117">
    <property type="taxonomic scope" value="Bacteria"/>
</dbReference>
<dbReference type="InterPro" id="IPR017871">
    <property type="entry name" value="ABC_transporter-like_CS"/>
</dbReference>
<dbReference type="InterPro" id="IPR005670">
    <property type="entry name" value="PstB-like"/>
</dbReference>
<dbReference type="SUPFAM" id="SSF52540">
    <property type="entry name" value="P-loop containing nucleoside triphosphate hydrolases"/>
    <property type="match status" value="1"/>
</dbReference>
<evidence type="ECO:0000256" key="1">
    <source>
        <dbReference type="ARBA" id="ARBA00022448"/>
    </source>
</evidence>
<feature type="domain" description="ABC transporter" evidence="4">
    <location>
        <begin position="5"/>
        <end position="243"/>
    </location>
</feature>
<dbReference type="InterPro" id="IPR003593">
    <property type="entry name" value="AAA+_ATPase"/>
</dbReference>
<dbReference type="GO" id="GO:0005524">
    <property type="term" value="F:ATP binding"/>
    <property type="evidence" value="ECO:0007669"/>
    <property type="project" value="UniProtKB-KW"/>
</dbReference>
<evidence type="ECO:0000256" key="2">
    <source>
        <dbReference type="ARBA" id="ARBA00022741"/>
    </source>
</evidence>